<feature type="binding site" evidence="15">
    <location>
        <position position="11"/>
    </location>
    <ligand>
        <name>ATP</name>
        <dbReference type="ChEBI" id="CHEBI:30616"/>
    </ligand>
</feature>
<feature type="binding site" description="in other chain" evidence="15">
    <location>
        <position position="222"/>
    </location>
    <ligand>
        <name>substrate</name>
        <note>ligand shared between dimeric partners</note>
    </ligand>
</feature>
<evidence type="ECO:0000256" key="14">
    <source>
        <dbReference type="ARBA" id="ARBA00048070"/>
    </source>
</evidence>
<organism evidence="17 18">
    <name type="scientific">Geosporobacter subterraneus DSM 17957</name>
    <dbReference type="NCBI Taxonomy" id="1121919"/>
    <lineage>
        <taxon>Bacteria</taxon>
        <taxon>Bacillati</taxon>
        <taxon>Bacillota</taxon>
        <taxon>Clostridia</taxon>
        <taxon>Peptostreptococcales</taxon>
        <taxon>Thermotaleaceae</taxon>
        <taxon>Geosporobacter</taxon>
    </lineage>
</organism>
<dbReference type="GO" id="GO:0042802">
    <property type="term" value="F:identical protein binding"/>
    <property type="evidence" value="ECO:0007669"/>
    <property type="project" value="TreeGrafter"/>
</dbReference>
<dbReference type="EMBL" id="FQZV01000016">
    <property type="protein sequence ID" value="SHJ16769.1"/>
    <property type="molecule type" value="Genomic_DNA"/>
</dbReference>
<dbReference type="GO" id="GO:0046872">
    <property type="term" value="F:metal ion binding"/>
    <property type="evidence" value="ECO:0007669"/>
    <property type="project" value="UniProtKB-KW"/>
</dbReference>
<evidence type="ECO:0000256" key="15">
    <source>
        <dbReference type="HAMAP-Rule" id="MF_00339"/>
    </source>
</evidence>
<dbReference type="AlphaFoldDB" id="A0A1M6H3N1"/>
<dbReference type="GO" id="GO:0070095">
    <property type="term" value="F:fructose-6-phosphate binding"/>
    <property type="evidence" value="ECO:0007669"/>
    <property type="project" value="TreeGrafter"/>
</dbReference>
<keyword evidence="11 15" id="KW-0067">ATP-binding</keyword>
<evidence type="ECO:0000256" key="7">
    <source>
        <dbReference type="ARBA" id="ARBA00022679"/>
    </source>
</evidence>
<dbReference type="SUPFAM" id="SSF53784">
    <property type="entry name" value="Phosphofructokinase"/>
    <property type="match status" value="1"/>
</dbReference>
<dbReference type="InterPro" id="IPR022953">
    <property type="entry name" value="ATP_PFK"/>
</dbReference>
<keyword evidence="9 15" id="KW-0547">Nucleotide-binding</keyword>
<evidence type="ECO:0000256" key="9">
    <source>
        <dbReference type="ARBA" id="ARBA00022741"/>
    </source>
</evidence>
<dbReference type="InterPro" id="IPR035966">
    <property type="entry name" value="PKF_sf"/>
</dbReference>
<evidence type="ECO:0000256" key="1">
    <source>
        <dbReference type="ARBA" id="ARBA00001946"/>
    </source>
</evidence>
<comment type="subcellular location">
    <subcellularLocation>
        <location evidence="3 15">Cytoplasm</location>
    </subcellularLocation>
</comment>
<evidence type="ECO:0000256" key="4">
    <source>
        <dbReference type="ARBA" id="ARBA00004679"/>
    </source>
</evidence>
<gene>
    <name evidence="15" type="primary">pfkA</name>
    <name evidence="17" type="ORF">SAMN02745975_01428</name>
</gene>
<dbReference type="OrthoDB" id="9802503at2"/>
<feature type="binding site" description="in other chain" evidence="15">
    <location>
        <begin position="125"/>
        <end position="127"/>
    </location>
    <ligand>
        <name>substrate</name>
        <note>ligand shared between dimeric partners</note>
    </ligand>
</feature>
<feature type="binding site" description="in other chain" evidence="15">
    <location>
        <begin position="169"/>
        <end position="171"/>
    </location>
    <ligand>
        <name>substrate</name>
        <note>ligand shared between dimeric partners</note>
    </ligand>
</feature>
<dbReference type="Gene3D" id="3.40.50.450">
    <property type="match status" value="1"/>
</dbReference>
<dbReference type="PRINTS" id="PR00476">
    <property type="entry name" value="PHFRCTKINASE"/>
</dbReference>
<sequence>MRTIGVLTSGGDAPGMNAAIRAVVRAGIYHNLRIMGIERGYNGLINGEIKNMDLSSVADIIHRGGTILKTARCEEFKTEEGRKKALNVLKVFGIEGLVVIGGDGSFTGAQKLSHAGIRTIGIPGTIDNDLGYTDYTIGFDTAINTVLESISKIRDTSASHGRANIIEVMGRHCGDIALYAGLAGGAESIILPEEGFETNKVCEKLIKGKMRGKLHSIIMLAEGIGNAFELGKEIEEKTGIETKVTVLGHIQRGGNPTAFDRVLASKMGARAVELLLNNKSGRAIGMNSNKIIDIDIDEALAKKKRFDKEMYQLAKQLSI</sequence>
<feature type="binding site" evidence="15">
    <location>
        <position position="103"/>
    </location>
    <ligand>
        <name>Mg(2+)</name>
        <dbReference type="ChEBI" id="CHEBI:18420"/>
        <note>catalytic</note>
    </ligand>
</feature>
<dbReference type="UniPathway" id="UPA00109">
    <property type="reaction ID" value="UER00182"/>
</dbReference>
<feature type="binding site" evidence="15">
    <location>
        <position position="162"/>
    </location>
    <ligand>
        <name>substrate</name>
        <note>ligand shared between dimeric partners</note>
    </ligand>
</feature>
<accession>A0A1M6H3N1</accession>
<evidence type="ECO:0000256" key="2">
    <source>
        <dbReference type="ARBA" id="ARBA00002659"/>
    </source>
</evidence>
<comment type="similarity">
    <text evidence="15">Belongs to the phosphofructokinase type A (PFKA) family. ATP-dependent PFK group I subfamily. Prokaryotic clade 'B1' sub-subfamily.</text>
</comment>
<feature type="binding site" evidence="15">
    <location>
        <begin position="72"/>
        <end position="73"/>
    </location>
    <ligand>
        <name>ATP</name>
        <dbReference type="ChEBI" id="CHEBI:30616"/>
    </ligand>
</feature>
<evidence type="ECO:0000256" key="8">
    <source>
        <dbReference type="ARBA" id="ARBA00022723"/>
    </source>
</evidence>
<keyword evidence="13 15" id="KW-0324">Glycolysis</keyword>
<dbReference type="GO" id="GO:0016208">
    <property type="term" value="F:AMP binding"/>
    <property type="evidence" value="ECO:0007669"/>
    <property type="project" value="TreeGrafter"/>
</dbReference>
<feature type="binding site" description="in other chain" evidence="15">
    <location>
        <begin position="249"/>
        <end position="252"/>
    </location>
    <ligand>
        <name>substrate</name>
        <note>ligand shared between dimeric partners</note>
    </ligand>
</feature>
<dbReference type="PIRSF" id="PIRSF000532">
    <property type="entry name" value="ATP_PFK_prok"/>
    <property type="match status" value="1"/>
</dbReference>
<comment type="pathway">
    <text evidence="4 15">Carbohydrate degradation; glycolysis; D-glyceraldehyde 3-phosphate and glycerone phosphate from D-glucose: step 3/4.</text>
</comment>
<feature type="active site" description="Proton acceptor" evidence="15">
    <location>
        <position position="127"/>
    </location>
</feature>
<keyword evidence="12 15" id="KW-0460">Magnesium</keyword>
<dbReference type="GO" id="GO:0003872">
    <property type="term" value="F:6-phosphofructokinase activity"/>
    <property type="evidence" value="ECO:0007669"/>
    <property type="project" value="UniProtKB-UniRule"/>
</dbReference>
<dbReference type="NCBIfam" id="TIGR02482">
    <property type="entry name" value="PFKA_ATP"/>
    <property type="match status" value="1"/>
</dbReference>
<evidence type="ECO:0000313" key="17">
    <source>
        <dbReference type="EMBL" id="SHJ16769.1"/>
    </source>
</evidence>
<dbReference type="RefSeq" id="WP_110940657.1">
    <property type="nucleotide sequence ID" value="NZ_FQZV01000016.1"/>
</dbReference>
<feature type="binding site" description="in other chain" evidence="15">
    <location>
        <position position="154"/>
    </location>
    <ligand>
        <name>ADP</name>
        <dbReference type="ChEBI" id="CHEBI:456216"/>
        <note>allosteric activator; ligand shared between dimeric partners</note>
    </ligand>
</feature>
<dbReference type="PROSITE" id="PS00433">
    <property type="entry name" value="PHOSPHOFRUCTOKINASE"/>
    <property type="match status" value="1"/>
</dbReference>
<dbReference type="Gene3D" id="3.40.50.460">
    <property type="entry name" value="Phosphofructokinase domain"/>
    <property type="match status" value="1"/>
</dbReference>
<feature type="binding site" evidence="15">
    <location>
        <begin position="21"/>
        <end position="25"/>
    </location>
    <ligand>
        <name>ADP</name>
        <dbReference type="ChEBI" id="CHEBI:456216"/>
        <note>allosteric activator; ligand shared between dimeric partners</note>
    </ligand>
</feature>
<dbReference type="PANTHER" id="PTHR13697">
    <property type="entry name" value="PHOSPHOFRUCTOKINASE"/>
    <property type="match status" value="1"/>
</dbReference>
<keyword evidence="10 15" id="KW-0418">Kinase</keyword>
<feature type="binding site" evidence="15">
    <location>
        <begin position="102"/>
        <end position="105"/>
    </location>
    <ligand>
        <name>ATP</name>
        <dbReference type="ChEBI" id="CHEBI:30616"/>
    </ligand>
</feature>
<dbReference type="STRING" id="1121919.SAMN02745975_01428"/>
<name>A0A1M6H3N1_9FIRM</name>
<dbReference type="EC" id="2.7.1.11" evidence="15"/>
<dbReference type="GO" id="GO:0005945">
    <property type="term" value="C:6-phosphofructokinase complex"/>
    <property type="evidence" value="ECO:0007669"/>
    <property type="project" value="TreeGrafter"/>
</dbReference>
<dbReference type="FunFam" id="3.40.50.450:FF:000001">
    <property type="entry name" value="ATP-dependent 6-phosphofructokinase"/>
    <property type="match status" value="1"/>
</dbReference>
<dbReference type="GO" id="GO:0030388">
    <property type="term" value="P:fructose 1,6-bisphosphate metabolic process"/>
    <property type="evidence" value="ECO:0007669"/>
    <property type="project" value="TreeGrafter"/>
</dbReference>
<comment type="cofactor">
    <cofactor evidence="1 15">
        <name>Mg(2+)</name>
        <dbReference type="ChEBI" id="CHEBI:18420"/>
    </cofactor>
</comment>
<feature type="binding site" description="in other chain" evidence="15">
    <location>
        <begin position="213"/>
        <end position="215"/>
    </location>
    <ligand>
        <name>ADP</name>
        <dbReference type="ChEBI" id="CHEBI:456216"/>
        <note>allosteric activator; ligand shared between dimeric partners</note>
    </ligand>
</feature>
<evidence type="ECO:0000259" key="16">
    <source>
        <dbReference type="Pfam" id="PF00365"/>
    </source>
</evidence>
<dbReference type="NCBIfam" id="NF002872">
    <property type="entry name" value="PRK03202.1"/>
    <property type="match status" value="1"/>
</dbReference>
<dbReference type="PANTHER" id="PTHR13697:SF4">
    <property type="entry name" value="ATP-DEPENDENT 6-PHOSPHOFRUCTOKINASE"/>
    <property type="match status" value="1"/>
</dbReference>
<feature type="binding site" evidence="15">
    <location>
        <position position="243"/>
    </location>
    <ligand>
        <name>substrate</name>
        <note>ligand shared between dimeric partners</note>
    </ligand>
</feature>
<comment type="catalytic activity">
    <reaction evidence="14 15">
        <text>beta-D-fructose 6-phosphate + ATP = beta-D-fructose 1,6-bisphosphate + ADP + H(+)</text>
        <dbReference type="Rhea" id="RHEA:16109"/>
        <dbReference type="ChEBI" id="CHEBI:15378"/>
        <dbReference type="ChEBI" id="CHEBI:30616"/>
        <dbReference type="ChEBI" id="CHEBI:32966"/>
        <dbReference type="ChEBI" id="CHEBI:57634"/>
        <dbReference type="ChEBI" id="CHEBI:456216"/>
        <dbReference type="EC" id="2.7.1.11"/>
    </reaction>
</comment>
<comment type="subunit">
    <text evidence="15">Homotetramer.</text>
</comment>
<dbReference type="GO" id="GO:0048029">
    <property type="term" value="F:monosaccharide binding"/>
    <property type="evidence" value="ECO:0007669"/>
    <property type="project" value="TreeGrafter"/>
</dbReference>
<evidence type="ECO:0000256" key="13">
    <source>
        <dbReference type="ARBA" id="ARBA00023152"/>
    </source>
</evidence>
<evidence type="ECO:0000313" key="18">
    <source>
        <dbReference type="Proteomes" id="UP000184536"/>
    </source>
</evidence>
<dbReference type="InterPro" id="IPR015912">
    <property type="entry name" value="Phosphofructokinase_CS"/>
</dbReference>
<dbReference type="GO" id="GO:0005524">
    <property type="term" value="F:ATP binding"/>
    <property type="evidence" value="ECO:0007669"/>
    <property type="project" value="UniProtKB-UniRule"/>
</dbReference>
<feature type="binding site" description="in other chain" evidence="15">
    <location>
        <position position="211"/>
    </location>
    <ligand>
        <name>ADP</name>
        <dbReference type="ChEBI" id="CHEBI:456216"/>
        <note>allosteric activator; ligand shared between dimeric partners</note>
    </ligand>
</feature>
<proteinExistence type="inferred from homology"/>
<dbReference type="GO" id="GO:0006002">
    <property type="term" value="P:fructose 6-phosphate metabolic process"/>
    <property type="evidence" value="ECO:0007669"/>
    <property type="project" value="UniProtKB-UniRule"/>
</dbReference>
<dbReference type="InterPro" id="IPR012828">
    <property type="entry name" value="PFKA_ATP_prok"/>
</dbReference>
<dbReference type="Pfam" id="PF00365">
    <property type="entry name" value="PFK"/>
    <property type="match status" value="1"/>
</dbReference>
<keyword evidence="8 15" id="KW-0479">Metal-binding</keyword>
<comment type="activity regulation">
    <text evidence="15">Allosterically activated by ADP and other diphosphonucleosides, and allosterically inhibited by phosphoenolpyruvate.</text>
</comment>
<reference evidence="18" key="1">
    <citation type="submission" date="2016-11" db="EMBL/GenBank/DDBJ databases">
        <authorList>
            <person name="Varghese N."/>
            <person name="Submissions S."/>
        </authorList>
    </citation>
    <scope>NUCLEOTIDE SEQUENCE [LARGE SCALE GENOMIC DNA]</scope>
    <source>
        <strain evidence="18">DSM 17957</strain>
    </source>
</reference>
<dbReference type="InterPro" id="IPR000023">
    <property type="entry name" value="Phosphofructokinase_dom"/>
</dbReference>
<dbReference type="InterPro" id="IPR012003">
    <property type="entry name" value="ATP_PFK_prok-type"/>
</dbReference>
<comment type="function">
    <text evidence="2 15">Catalyzes the phosphorylation of D-fructose 6-phosphate to fructose 1,6-bisphosphate by ATP, the first committing step of glycolysis.</text>
</comment>
<dbReference type="Proteomes" id="UP000184536">
    <property type="component" value="Unassembled WGS sequence"/>
</dbReference>
<evidence type="ECO:0000256" key="11">
    <source>
        <dbReference type="ARBA" id="ARBA00022840"/>
    </source>
</evidence>
<keyword evidence="7 15" id="KW-0808">Transferase</keyword>
<comment type="caution">
    <text evidence="15">Lacks conserved residue(s) required for the propagation of feature annotation.</text>
</comment>
<keyword evidence="18" id="KW-1185">Reference proteome</keyword>
<keyword evidence="5 15" id="KW-0963">Cytoplasm</keyword>
<evidence type="ECO:0000256" key="5">
    <source>
        <dbReference type="ARBA" id="ARBA00022490"/>
    </source>
</evidence>
<evidence type="ECO:0000256" key="10">
    <source>
        <dbReference type="ARBA" id="ARBA00022777"/>
    </source>
</evidence>
<protein>
    <recommendedName>
        <fullName evidence="15">ATP-dependent 6-phosphofructokinase</fullName>
        <shortName evidence="15">ATP-PFK</shortName>
        <shortName evidence="15">Phosphofructokinase</shortName>
        <ecNumber evidence="15">2.7.1.11</ecNumber>
    </recommendedName>
    <alternativeName>
        <fullName evidence="15">Phosphohexokinase</fullName>
    </alternativeName>
</protein>
<evidence type="ECO:0000256" key="3">
    <source>
        <dbReference type="ARBA" id="ARBA00004496"/>
    </source>
</evidence>
<dbReference type="GO" id="GO:0061621">
    <property type="term" value="P:canonical glycolysis"/>
    <property type="evidence" value="ECO:0007669"/>
    <property type="project" value="TreeGrafter"/>
</dbReference>
<dbReference type="FunFam" id="3.40.50.460:FF:000002">
    <property type="entry name" value="ATP-dependent 6-phosphofructokinase"/>
    <property type="match status" value="1"/>
</dbReference>
<keyword evidence="6 15" id="KW-0021">Allosteric enzyme</keyword>
<evidence type="ECO:0000256" key="12">
    <source>
        <dbReference type="ARBA" id="ARBA00022842"/>
    </source>
</evidence>
<evidence type="ECO:0000256" key="6">
    <source>
        <dbReference type="ARBA" id="ARBA00022533"/>
    </source>
</evidence>
<feature type="domain" description="Phosphofructokinase" evidence="16">
    <location>
        <begin position="4"/>
        <end position="275"/>
    </location>
</feature>
<feature type="binding site" description="in other chain" evidence="15">
    <location>
        <begin position="185"/>
        <end position="187"/>
    </location>
    <ligand>
        <name>ADP</name>
        <dbReference type="ChEBI" id="CHEBI:456216"/>
        <note>allosteric activator; ligand shared between dimeric partners</note>
    </ligand>
</feature>
<dbReference type="HAMAP" id="MF_00339">
    <property type="entry name" value="Phosphofructokinase_I_B1"/>
    <property type="match status" value="1"/>
</dbReference>